<comment type="similarity">
    <text evidence="2 15">Belongs to the phenylalanyl-tRNA synthetase beta subunit family. Type 1 subfamily.</text>
</comment>
<evidence type="ECO:0000256" key="9">
    <source>
        <dbReference type="ARBA" id="ARBA00022840"/>
    </source>
</evidence>
<keyword evidence="9 15" id="KW-0067">ATP-binding</keyword>
<evidence type="ECO:0000256" key="10">
    <source>
        <dbReference type="ARBA" id="ARBA00022842"/>
    </source>
</evidence>
<comment type="catalytic activity">
    <reaction evidence="14 15">
        <text>tRNA(Phe) + L-phenylalanine + ATP = L-phenylalanyl-tRNA(Phe) + AMP + diphosphate + H(+)</text>
        <dbReference type="Rhea" id="RHEA:19413"/>
        <dbReference type="Rhea" id="RHEA-COMP:9668"/>
        <dbReference type="Rhea" id="RHEA-COMP:9699"/>
        <dbReference type="ChEBI" id="CHEBI:15378"/>
        <dbReference type="ChEBI" id="CHEBI:30616"/>
        <dbReference type="ChEBI" id="CHEBI:33019"/>
        <dbReference type="ChEBI" id="CHEBI:58095"/>
        <dbReference type="ChEBI" id="CHEBI:78442"/>
        <dbReference type="ChEBI" id="CHEBI:78531"/>
        <dbReference type="ChEBI" id="CHEBI:456215"/>
        <dbReference type="EC" id="6.1.1.20"/>
    </reaction>
</comment>
<evidence type="ECO:0000256" key="3">
    <source>
        <dbReference type="ARBA" id="ARBA00011209"/>
    </source>
</evidence>
<keyword evidence="5 16" id="KW-0820">tRNA-binding</keyword>
<dbReference type="InterPro" id="IPR012340">
    <property type="entry name" value="NA-bd_OB-fold"/>
</dbReference>
<dbReference type="PROSITE" id="PS50886">
    <property type="entry name" value="TRBD"/>
    <property type="match status" value="1"/>
</dbReference>
<dbReference type="PANTHER" id="PTHR10947:SF0">
    <property type="entry name" value="PHENYLALANINE--TRNA LIGASE BETA SUBUNIT"/>
    <property type="match status" value="1"/>
</dbReference>
<dbReference type="Gene3D" id="3.30.56.10">
    <property type="match status" value="2"/>
</dbReference>
<dbReference type="InterPro" id="IPR005146">
    <property type="entry name" value="B3/B4_tRNA-bd"/>
</dbReference>
<evidence type="ECO:0000256" key="8">
    <source>
        <dbReference type="ARBA" id="ARBA00022741"/>
    </source>
</evidence>
<dbReference type="GO" id="GO:0000049">
    <property type="term" value="F:tRNA binding"/>
    <property type="evidence" value="ECO:0007669"/>
    <property type="project" value="UniProtKB-UniRule"/>
</dbReference>
<keyword evidence="10 15" id="KW-0460">Magnesium</keyword>
<dbReference type="Proteomes" id="UP000740727">
    <property type="component" value="Unassembled WGS sequence"/>
</dbReference>
<evidence type="ECO:0000313" key="21">
    <source>
        <dbReference type="Proteomes" id="UP000740727"/>
    </source>
</evidence>
<dbReference type="GO" id="GO:0004826">
    <property type="term" value="F:phenylalanine-tRNA ligase activity"/>
    <property type="evidence" value="ECO:0007669"/>
    <property type="project" value="UniProtKB-UniRule"/>
</dbReference>
<dbReference type="InterPro" id="IPR020825">
    <property type="entry name" value="Phe-tRNA_synthase-like_B3/B4"/>
</dbReference>
<evidence type="ECO:0000259" key="19">
    <source>
        <dbReference type="PROSITE" id="PS51483"/>
    </source>
</evidence>
<reference evidence="20" key="1">
    <citation type="submission" date="2018-10" db="EMBL/GenBank/DDBJ databases">
        <title>Iterative Subtractive Binning of Freshwater Chronoseries Metagenomes Recovers Nearly Complete Genomes from over Four Hundred Novel Species.</title>
        <authorList>
            <person name="Rodriguez-R L.M."/>
            <person name="Tsementzi D."/>
            <person name="Luo C."/>
            <person name="Konstantinidis K.T."/>
        </authorList>
    </citation>
    <scope>NUCLEOTIDE SEQUENCE</scope>
    <source>
        <strain evidence="20">WB5_2A_028</strain>
    </source>
</reference>
<dbReference type="GO" id="GO:0009328">
    <property type="term" value="C:phenylalanine-tRNA ligase complex"/>
    <property type="evidence" value="ECO:0007669"/>
    <property type="project" value="TreeGrafter"/>
</dbReference>
<dbReference type="InterPro" id="IPR045864">
    <property type="entry name" value="aa-tRNA-synth_II/BPL/LPL"/>
</dbReference>
<dbReference type="Gene3D" id="3.50.40.10">
    <property type="entry name" value="Phenylalanyl-trna Synthetase, Chain B, domain 3"/>
    <property type="match status" value="1"/>
</dbReference>
<dbReference type="EMBL" id="RFXN01000027">
    <property type="protein sequence ID" value="NBR93821.1"/>
    <property type="molecule type" value="Genomic_DNA"/>
</dbReference>
<feature type="domain" description="TRNA-binding" evidence="17">
    <location>
        <begin position="42"/>
        <end position="153"/>
    </location>
</feature>
<keyword evidence="12 15" id="KW-0648">Protein biosynthesis</keyword>
<evidence type="ECO:0000256" key="2">
    <source>
        <dbReference type="ARBA" id="ARBA00008653"/>
    </source>
</evidence>
<dbReference type="AlphaFoldDB" id="A0A965LL35"/>
<dbReference type="CDD" id="cd02796">
    <property type="entry name" value="tRNA_bind_bactPheRS"/>
    <property type="match status" value="1"/>
</dbReference>
<evidence type="ECO:0000256" key="16">
    <source>
        <dbReference type="PROSITE-ProRule" id="PRU00209"/>
    </source>
</evidence>
<dbReference type="InterPro" id="IPR002547">
    <property type="entry name" value="tRNA-bd_dom"/>
</dbReference>
<keyword evidence="13 15" id="KW-0030">Aminoacyl-tRNA synthetase</keyword>
<sequence>MKVPLSWVRDFVPLPIEIKADQVVDRLVSLGFEVEGVQDLRAALHGPIEIAEVLEIEEIKGQKKPIRYVKVAGSDERYVICGAQNFAVGDYVVLALPGALLPGNFAISARETYGKTSNGMICSARELGMGDDHSGIIVLDPSHHGLARGADALSLLNLDDVILDISVNPDRGYAMSIRGIAREIALGFDLPFKDPVTLAPELPELSDSKVTPAKIEDGADYIVLRTVESVNASAVVPLWMVRRLQMAGMRSISLAVDITNYIMLEYGQPLHAFDRKKISGTLRVRRAGKTKNLTTLDGQERTLQENDLLIADDAGALALAGTMGGLSSEVAAETTAITIEAAHFYPADVAKNARAHKLSTEASRRFERGVDPHLPPVASARAVALLTTLGGGVYVGGASDGASAALPAISFAPTYVSELIGGKYSHDVVEGALERIGARVEKNKDSWLVRPPSWRPDLEMSADLVEEVARIVGYEKIPSILPPSPLSRGLTPLQKRRRRIAQYLADRGLLEVQTYPFISPETIELMGFQGARARTFRIANPISEKEPLLRPHIAPGLIDVAVRNMGRGAKSMALFEIGSIFRAPESVPPPPNLGTDRRPSEQEIQELYRSVPEQLFCVGALLIGDAESDSWLGKGRSYQWQDAVGLAVEIIEVTGHTPTVHRCDFMPWHPGRCAELRVNGTAYGHVGELHPRVLAHYGLPPGSGALMVNIGGIPILGPTQVSPLSNMVPTIQDVALVVPNQCEVADLISALHQGGGELLERVELFDRYTGKPLGESEISYAFTLTFRAHDRTLTAEEAAQLRDSAIAATASLGARLRS</sequence>
<evidence type="ECO:0000256" key="1">
    <source>
        <dbReference type="ARBA" id="ARBA00004496"/>
    </source>
</evidence>
<dbReference type="Gene3D" id="2.40.50.140">
    <property type="entry name" value="Nucleic acid-binding proteins"/>
    <property type="match status" value="1"/>
</dbReference>
<comment type="subunit">
    <text evidence="3 15">Tetramer of two alpha and two beta subunits.</text>
</comment>
<dbReference type="Pfam" id="PF03147">
    <property type="entry name" value="FDX-ACB"/>
    <property type="match status" value="1"/>
</dbReference>
<dbReference type="SUPFAM" id="SSF54991">
    <property type="entry name" value="Anticodon-binding domain of PheRS"/>
    <property type="match status" value="1"/>
</dbReference>
<dbReference type="PROSITE" id="PS51447">
    <property type="entry name" value="FDX_ACB"/>
    <property type="match status" value="1"/>
</dbReference>
<feature type="binding site" evidence="15">
    <location>
        <position position="466"/>
    </location>
    <ligand>
        <name>Mg(2+)</name>
        <dbReference type="ChEBI" id="CHEBI:18420"/>
        <note>shared with alpha subunit</note>
    </ligand>
</feature>
<dbReference type="Pfam" id="PF17759">
    <property type="entry name" value="tRNA_synthFbeta"/>
    <property type="match status" value="1"/>
</dbReference>
<dbReference type="InterPro" id="IPR009061">
    <property type="entry name" value="DNA-bd_dom_put_sf"/>
</dbReference>
<dbReference type="SUPFAM" id="SSF55681">
    <property type="entry name" value="Class II aaRS and biotin synthetases"/>
    <property type="match status" value="1"/>
</dbReference>
<feature type="binding site" evidence="15">
    <location>
        <position position="467"/>
    </location>
    <ligand>
        <name>Mg(2+)</name>
        <dbReference type="ChEBI" id="CHEBI:18420"/>
        <note>shared with alpha subunit</note>
    </ligand>
</feature>
<dbReference type="InterPro" id="IPR036690">
    <property type="entry name" value="Fdx_antiC-bd_sf"/>
</dbReference>
<protein>
    <recommendedName>
        <fullName evidence="15">Phenylalanine--tRNA ligase beta subunit</fullName>
        <ecNumber evidence="15">6.1.1.20</ecNumber>
    </recommendedName>
    <alternativeName>
        <fullName evidence="15">Phenylalanyl-tRNA synthetase beta subunit</fullName>
        <shortName evidence="15">PheRS</shortName>
    </alternativeName>
</protein>
<name>A0A965LL35_9PROT</name>
<dbReference type="SUPFAM" id="SSF46955">
    <property type="entry name" value="Putative DNA-binding domain"/>
    <property type="match status" value="1"/>
</dbReference>
<dbReference type="SUPFAM" id="SSF50249">
    <property type="entry name" value="Nucleic acid-binding proteins"/>
    <property type="match status" value="1"/>
</dbReference>
<feature type="binding site" evidence="15">
    <location>
        <position position="463"/>
    </location>
    <ligand>
        <name>Mg(2+)</name>
        <dbReference type="ChEBI" id="CHEBI:18420"/>
        <note>shared with alpha subunit</note>
    </ligand>
</feature>
<dbReference type="GO" id="GO:0000287">
    <property type="term" value="F:magnesium ion binding"/>
    <property type="evidence" value="ECO:0007669"/>
    <property type="project" value="UniProtKB-UniRule"/>
</dbReference>
<evidence type="ECO:0000256" key="11">
    <source>
        <dbReference type="ARBA" id="ARBA00022884"/>
    </source>
</evidence>
<evidence type="ECO:0000259" key="17">
    <source>
        <dbReference type="PROSITE" id="PS50886"/>
    </source>
</evidence>
<dbReference type="Gene3D" id="3.30.70.380">
    <property type="entry name" value="Ferrodoxin-fold anticodon-binding domain"/>
    <property type="match status" value="1"/>
</dbReference>
<comment type="cofactor">
    <cofactor evidence="15">
        <name>Mg(2+)</name>
        <dbReference type="ChEBI" id="CHEBI:18420"/>
    </cofactor>
    <text evidence="15">Binds 2 magnesium ions per tetramer.</text>
</comment>
<dbReference type="InterPro" id="IPR041616">
    <property type="entry name" value="PheRS_beta_core"/>
</dbReference>
<evidence type="ECO:0000256" key="4">
    <source>
        <dbReference type="ARBA" id="ARBA00022490"/>
    </source>
</evidence>
<accession>A0A965LL35</accession>
<feature type="domain" description="FDX-ACB" evidence="18">
    <location>
        <begin position="725"/>
        <end position="817"/>
    </location>
</feature>
<evidence type="ECO:0000256" key="13">
    <source>
        <dbReference type="ARBA" id="ARBA00023146"/>
    </source>
</evidence>
<keyword evidence="11 16" id="KW-0694">RNA-binding</keyword>
<evidence type="ECO:0000256" key="14">
    <source>
        <dbReference type="ARBA" id="ARBA00049255"/>
    </source>
</evidence>
<keyword evidence="8 15" id="KW-0547">Nucleotide-binding</keyword>
<comment type="caution">
    <text evidence="20">The sequence shown here is derived from an EMBL/GenBank/DDBJ whole genome shotgun (WGS) entry which is preliminary data.</text>
</comment>
<keyword evidence="4 15" id="KW-0963">Cytoplasm</keyword>
<dbReference type="SMART" id="SM00896">
    <property type="entry name" value="FDX-ACB"/>
    <property type="match status" value="1"/>
</dbReference>
<dbReference type="NCBIfam" id="TIGR00472">
    <property type="entry name" value="pheT_bact"/>
    <property type="match status" value="1"/>
</dbReference>
<organism evidence="20 21">
    <name type="scientific">Candidatus Fonsibacter lacus</name>
    <dbReference type="NCBI Taxonomy" id="2576439"/>
    <lineage>
        <taxon>Bacteria</taxon>
        <taxon>Pseudomonadati</taxon>
        <taxon>Pseudomonadota</taxon>
        <taxon>Alphaproteobacteria</taxon>
        <taxon>Candidatus Pelagibacterales</taxon>
        <taxon>Candidatus Pelagibacterales incertae sedis</taxon>
        <taxon>Candidatus Fonsibacter</taxon>
    </lineage>
</organism>
<dbReference type="HAMAP" id="MF_00283">
    <property type="entry name" value="Phe_tRNA_synth_beta1"/>
    <property type="match status" value="1"/>
</dbReference>
<dbReference type="InterPro" id="IPR005147">
    <property type="entry name" value="tRNA_synthase_B5-dom"/>
</dbReference>
<dbReference type="GO" id="GO:0006432">
    <property type="term" value="P:phenylalanyl-tRNA aminoacylation"/>
    <property type="evidence" value="ECO:0007669"/>
    <property type="project" value="UniProtKB-UniRule"/>
</dbReference>
<dbReference type="SUPFAM" id="SSF56037">
    <property type="entry name" value="PheT/TilS domain"/>
    <property type="match status" value="1"/>
</dbReference>
<evidence type="ECO:0000256" key="7">
    <source>
        <dbReference type="ARBA" id="ARBA00022723"/>
    </source>
</evidence>
<keyword evidence="7 15" id="KW-0479">Metal-binding</keyword>
<dbReference type="Pfam" id="PF03484">
    <property type="entry name" value="B5"/>
    <property type="match status" value="1"/>
</dbReference>
<dbReference type="InterPro" id="IPR045060">
    <property type="entry name" value="Phe-tRNA-ligase_IIc_bsu"/>
</dbReference>
<feature type="domain" description="B5" evidence="19">
    <location>
        <begin position="404"/>
        <end position="479"/>
    </location>
</feature>
<comment type="subcellular location">
    <subcellularLocation>
        <location evidence="1 15">Cytoplasm</location>
    </subcellularLocation>
</comment>
<dbReference type="PANTHER" id="PTHR10947">
    <property type="entry name" value="PHENYLALANYL-TRNA SYNTHETASE BETA CHAIN AND LEUCINE-RICH REPEAT-CONTAINING PROTEIN 47"/>
    <property type="match status" value="1"/>
</dbReference>
<proteinExistence type="inferred from homology"/>
<feature type="binding site" evidence="15">
    <location>
        <position position="457"/>
    </location>
    <ligand>
        <name>Mg(2+)</name>
        <dbReference type="ChEBI" id="CHEBI:18420"/>
        <note>shared with alpha subunit</note>
    </ligand>
</feature>
<evidence type="ECO:0000256" key="15">
    <source>
        <dbReference type="HAMAP-Rule" id="MF_00283"/>
    </source>
</evidence>
<dbReference type="GO" id="GO:0005524">
    <property type="term" value="F:ATP binding"/>
    <property type="evidence" value="ECO:0007669"/>
    <property type="project" value="UniProtKB-UniRule"/>
</dbReference>
<evidence type="ECO:0000256" key="5">
    <source>
        <dbReference type="ARBA" id="ARBA00022555"/>
    </source>
</evidence>
<gene>
    <name evidence="15" type="primary">pheT</name>
    <name evidence="20" type="ORF">EBT44_03115</name>
</gene>
<keyword evidence="6 15" id="KW-0436">Ligase</keyword>
<evidence type="ECO:0000313" key="20">
    <source>
        <dbReference type="EMBL" id="NBR93821.1"/>
    </source>
</evidence>
<dbReference type="SMART" id="SM00873">
    <property type="entry name" value="B3_4"/>
    <property type="match status" value="1"/>
</dbReference>
<evidence type="ECO:0000256" key="6">
    <source>
        <dbReference type="ARBA" id="ARBA00022598"/>
    </source>
</evidence>
<dbReference type="Pfam" id="PF01588">
    <property type="entry name" value="tRNA_bind"/>
    <property type="match status" value="1"/>
</dbReference>
<evidence type="ECO:0000259" key="18">
    <source>
        <dbReference type="PROSITE" id="PS51447"/>
    </source>
</evidence>
<dbReference type="EC" id="6.1.1.20" evidence="15"/>
<dbReference type="Gene3D" id="3.30.930.10">
    <property type="entry name" value="Bira Bifunctional Protein, Domain 2"/>
    <property type="match status" value="1"/>
</dbReference>
<dbReference type="SMART" id="SM00874">
    <property type="entry name" value="B5"/>
    <property type="match status" value="1"/>
</dbReference>
<dbReference type="InterPro" id="IPR004532">
    <property type="entry name" value="Phe-tRNA-ligase_IIc_bsu_bact"/>
</dbReference>
<dbReference type="CDD" id="cd00769">
    <property type="entry name" value="PheRS_beta_core"/>
    <property type="match status" value="1"/>
</dbReference>
<dbReference type="Pfam" id="PF03483">
    <property type="entry name" value="B3_4"/>
    <property type="match status" value="1"/>
</dbReference>
<dbReference type="PROSITE" id="PS51483">
    <property type="entry name" value="B5"/>
    <property type="match status" value="1"/>
</dbReference>
<evidence type="ECO:0000256" key="12">
    <source>
        <dbReference type="ARBA" id="ARBA00022917"/>
    </source>
</evidence>
<dbReference type="InterPro" id="IPR005121">
    <property type="entry name" value="Fdx_antiC-bd"/>
</dbReference>
<dbReference type="InterPro" id="IPR033714">
    <property type="entry name" value="tRNA_bind_bactPheRS"/>
</dbReference>